<feature type="compositionally biased region" description="Low complexity" evidence="1">
    <location>
        <begin position="570"/>
        <end position="581"/>
    </location>
</feature>
<protein>
    <recommendedName>
        <fullName evidence="2">BUB1 N-terminal domain-containing protein</fullName>
    </recommendedName>
</protein>
<organism evidence="3">
    <name type="scientific">Salvia splendens</name>
    <name type="common">Scarlet sage</name>
    <dbReference type="NCBI Taxonomy" id="180675"/>
    <lineage>
        <taxon>Eukaryota</taxon>
        <taxon>Viridiplantae</taxon>
        <taxon>Streptophyta</taxon>
        <taxon>Embryophyta</taxon>
        <taxon>Tracheophyta</taxon>
        <taxon>Spermatophyta</taxon>
        <taxon>Magnoliopsida</taxon>
        <taxon>eudicotyledons</taxon>
        <taxon>Gunneridae</taxon>
        <taxon>Pentapetalae</taxon>
        <taxon>asterids</taxon>
        <taxon>lamiids</taxon>
        <taxon>Lamiales</taxon>
        <taxon>Lamiaceae</taxon>
        <taxon>Nepetoideae</taxon>
        <taxon>Mentheae</taxon>
        <taxon>Salviinae</taxon>
        <taxon>Salvia</taxon>
        <taxon>Salvia subgen. Calosphace</taxon>
        <taxon>core Calosphace</taxon>
    </lineage>
</organism>
<accession>A0A8X8Z721</accession>
<reference evidence="3" key="2">
    <citation type="submission" date="2020-08" db="EMBL/GenBank/DDBJ databases">
        <title>Plant Genome Project.</title>
        <authorList>
            <person name="Zhang R.-G."/>
        </authorList>
    </citation>
    <scope>NUCLEOTIDE SEQUENCE</scope>
    <source>
        <strain evidence="3">Huo1</strain>
        <tissue evidence="3">Leaf</tissue>
    </source>
</reference>
<dbReference type="GO" id="GO:0004672">
    <property type="term" value="F:protein kinase activity"/>
    <property type="evidence" value="ECO:0007669"/>
    <property type="project" value="TreeGrafter"/>
</dbReference>
<gene>
    <name evidence="3" type="ORF">SASPL_147813</name>
</gene>
<proteinExistence type="predicted"/>
<feature type="region of interest" description="Disordered" evidence="1">
    <location>
        <begin position="316"/>
        <end position="373"/>
    </location>
</feature>
<dbReference type="Proteomes" id="UP000298416">
    <property type="component" value="Unassembled WGS sequence"/>
</dbReference>
<feature type="region of interest" description="Disordered" evidence="1">
    <location>
        <begin position="489"/>
        <end position="583"/>
    </location>
</feature>
<name>A0A8X8Z721_SALSN</name>
<evidence type="ECO:0000313" key="3">
    <source>
        <dbReference type="EMBL" id="KAG6393569.1"/>
    </source>
</evidence>
<evidence type="ECO:0000259" key="2">
    <source>
        <dbReference type="PROSITE" id="PS51489"/>
    </source>
</evidence>
<dbReference type="GO" id="GO:0007094">
    <property type="term" value="P:mitotic spindle assembly checkpoint signaling"/>
    <property type="evidence" value="ECO:0007669"/>
    <property type="project" value="InterPro"/>
</dbReference>
<dbReference type="PANTHER" id="PTHR14030">
    <property type="entry name" value="MITOTIC CHECKPOINT SERINE/THREONINE-PROTEIN KINASE BUB1"/>
    <property type="match status" value="1"/>
</dbReference>
<dbReference type="PROSITE" id="PS51489">
    <property type="entry name" value="BUB1_N"/>
    <property type="match status" value="1"/>
</dbReference>
<dbReference type="AlphaFoldDB" id="A0A8X8Z721"/>
<dbReference type="GO" id="GO:0051754">
    <property type="term" value="P:meiotic sister chromatid cohesion, centromeric"/>
    <property type="evidence" value="ECO:0007669"/>
    <property type="project" value="TreeGrafter"/>
</dbReference>
<feature type="compositionally biased region" description="Polar residues" evidence="1">
    <location>
        <begin position="350"/>
        <end position="372"/>
    </location>
</feature>
<dbReference type="InterPro" id="IPR013212">
    <property type="entry name" value="Mad3/Bub1_I"/>
</dbReference>
<sequence length="607" mass="68679">MSETSSTKSPSDNLFPSLISDIKAYNGMDPLLPWLRGIKKLKETLPPQFLKEKLPRFLQKCAETFMTDRRYSNDMRYLRVWLQLMDFVEEPRAVLKTMETNRIGLKKSVFYQAYALYYEKLKKFDAAEKIYHLGVQNLAEPADELQKSYEQFLLRLERSKNKRVQLQGGKTSKGRLNHNEVRSCKEKLHKMDGQPAEMRCKDHLLGTEATKFENTGNKVSLRSSNNEMLVKESNHASNSGGLDEELYRKVVLSDSGVEGQDGNKRLCSDDTVVVRFVDTALVGKSNAEDARHHGLVEPTINTKEAMNAINSMFQEPLEPSISGRSRRNKSSIGNNVENGFSVFSDESLESKQNSPDVPSLPQLTPPDTSQPLGESFEIYVDGEETVDVKEIANGKGIPARDTNPVDISTSHATVFARPNDHPSALKDPNYRRPIREDTAVYRFVGSTISDEPEVENAWHHGLVDPTINLKEAMQDINSMFGKPIEFTRKRRPRKHVESPEVKDHSGGFLILPDDDEPEDTKPDPASGFFRKPMASKCNPDQSRNKMPEDMNNQTGFLILPDDEEDNQQESSLPSSSTRNNSDLFEQTVCTKEAMDEINKLFAMPMDF</sequence>
<dbReference type="PANTHER" id="PTHR14030:SF2">
    <property type="entry name" value="OS11G0128700 PROTEIN"/>
    <property type="match status" value="1"/>
</dbReference>
<evidence type="ECO:0000256" key="1">
    <source>
        <dbReference type="SAM" id="MobiDB-lite"/>
    </source>
</evidence>
<keyword evidence="4" id="KW-1185">Reference proteome</keyword>
<dbReference type="SMART" id="SM00777">
    <property type="entry name" value="Mad3_BUB1_I"/>
    <property type="match status" value="1"/>
</dbReference>
<dbReference type="OrthoDB" id="248495at2759"/>
<evidence type="ECO:0000313" key="4">
    <source>
        <dbReference type="Proteomes" id="UP000298416"/>
    </source>
</evidence>
<dbReference type="EMBL" id="PNBA02000018">
    <property type="protein sequence ID" value="KAG6393569.1"/>
    <property type="molecule type" value="Genomic_DNA"/>
</dbReference>
<feature type="domain" description="BUB1 N-terminal" evidence="2">
    <location>
        <begin position="18"/>
        <end position="177"/>
    </location>
</feature>
<dbReference type="Pfam" id="PF08311">
    <property type="entry name" value="Mad3_BUB1_I"/>
    <property type="match status" value="1"/>
</dbReference>
<reference evidence="3" key="1">
    <citation type="submission" date="2018-01" db="EMBL/GenBank/DDBJ databases">
        <authorList>
            <person name="Mao J.F."/>
        </authorList>
    </citation>
    <scope>NUCLEOTIDE SEQUENCE</scope>
    <source>
        <strain evidence="3">Huo1</strain>
        <tissue evidence="3">Leaf</tissue>
    </source>
</reference>
<comment type="caution">
    <text evidence="3">The sequence shown here is derived from an EMBL/GenBank/DDBJ whole genome shotgun (WGS) entry which is preliminary data.</text>
</comment>
<feature type="compositionally biased region" description="Basic and acidic residues" evidence="1">
    <location>
        <begin position="495"/>
        <end position="505"/>
    </location>
</feature>
<dbReference type="Gene3D" id="1.25.40.430">
    <property type="match status" value="1"/>
</dbReference>
<dbReference type="InterPro" id="IPR015661">
    <property type="entry name" value="Bub1/Mad3"/>
</dbReference>